<evidence type="ECO:0000313" key="3">
    <source>
        <dbReference type="Proteomes" id="UP001430953"/>
    </source>
</evidence>
<proteinExistence type="predicted"/>
<evidence type="ECO:0008006" key="4">
    <source>
        <dbReference type="Google" id="ProtNLM"/>
    </source>
</evidence>
<dbReference type="EMBL" id="JADYXP020000007">
    <property type="protein sequence ID" value="KAL0121057.1"/>
    <property type="molecule type" value="Genomic_DNA"/>
</dbReference>
<evidence type="ECO:0000313" key="2">
    <source>
        <dbReference type="EMBL" id="KAL0121057.1"/>
    </source>
</evidence>
<dbReference type="Proteomes" id="UP001430953">
    <property type="component" value="Unassembled WGS sequence"/>
</dbReference>
<feature type="transmembrane region" description="Helical" evidence="1">
    <location>
        <begin position="37"/>
        <end position="58"/>
    </location>
</feature>
<evidence type="ECO:0000256" key="1">
    <source>
        <dbReference type="SAM" id="Phobius"/>
    </source>
</evidence>
<gene>
    <name evidence="2" type="ORF">PUN28_008642</name>
</gene>
<reference evidence="2 3" key="1">
    <citation type="submission" date="2023-03" db="EMBL/GenBank/DDBJ databases">
        <title>High recombination rates correlate with genetic variation in Cardiocondyla obscurior ants.</title>
        <authorList>
            <person name="Errbii M."/>
        </authorList>
    </citation>
    <scope>NUCLEOTIDE SEQUENCE [LARGE SCALE GENOMIC DNA]</scope>
    <source>
        <strain evidence="2">Alpha-2009</strain>
        <tissue evidence="2">Whole body</tissue>
    </source>
</reference>
<keyword evidence="3" id="KW-1185">Reference proteome</keyword>
<keyword evidence="1" id="KW-0812">Transmembrane</keyword>
<organism evidence="2 3">
    <name type="scientific">Cardiocondyla obscurior</name>
    <dbReference type="NCBI Taxonomy" id="286306"/>
    <lineage>
        <taxon>Eukaryota</taxon>
        <taxon>Metazoa</taxon>
        <taxon>Ecdysozoa</taxon>
        <taxon>Arthropoda</taxon>
        <taxon>Hexapoda</taxon>
        <taxon>Insecta</taxon>
        <taxon>Pterygota</taxon>
        <taxon>Neoptera</taxon>
        <taxon>Endopterygota</taxon>
        <taxon>Hymenoptera</taxon>
        <taxon>Apocrita</taxon>
        <taxon>Aculeata</taxon>
        <taxon>Formicoidea</taxon>
        <taxon>Formicidae</taxon>
        <taxon>Myrmicinae</taxon>
        <taxon>Cardiocondyla</taxon>
    </lineage>
</organism>
<accession>A0AAW2G3G9</accession>
<keyword evidence="1" id="KW-0472">Membrane</keyword>
<dbReference type="AlphaFoldDB" id="A0AAW2G3G9"/>
<comment type="caution">
    <text evidence="2">The sequence shown here is derived from an EMBL/GenBank/DDBJ whole genome shotgun (WGS) entry which is preliminary data.</text>
</comment>
<sequence>MTESWVTPDCSLAHPILRCRIHSPMPNRCFLSWPSTMLFKGFSFGGLVAIIFAISPFVNGNGAVGPLAIGGGGGGGGGGGMLHGGEIGLGGVGSGVGGGGGRS</sequence>
<protein>
    <recommendedName>
        <fullName evidence="4">Glycine-rich protein</fullName>
    </recommendedName>
</protein>
<keyword evidence="1" id="KW-1133">Transmembrane helix</keyword>
<name>A0AAW2G3G9_9HYME</name>